<evidence type="ECO:0000256" key="9">
    <source>
        <dbReference type="ARBA" id="ARBA00022722"/>
    </source>
</evidence>
<keyword evidence="11 14" id="KW-0255">Endonuclease</keyword>
<evidence type="ECO:0000256" key="3">
    <source>
        <dbReference type="ARBA" id="ARBA00004065"/>
    </source>
</evidence>
<dbReference type="Gene3D" id="1.10.10.460">
    <property type="entry name" value="Ribonuclease hii. Domain 2"/>
    <property type="match status" value="1"/>
</dbReference>
<dbReference type="GO" id="GO:0006298">
    <property type="term" value="P:mismatch repair"/>
    <property type="evidence" value="ECO:0007669"/>
    <property type="project" value="TreeGrafter"/>
</dbReference>
<reference evidence="18" key="1">
    <citation type="submission" date="2020-06" db="EMBL/GenBank/DDBJ databases">
        <title>Unique genomic features of the anaerobic methanotrophic archaea.</title>
        <authorList>
            <person name="Chadwick G.L."/>
            <person name="Skennerton C.T."/>
            <person name="Laso-Perez R."/>
            <person name="Leu A.O."/>
            <person name="Speth D.R."/>
            <person name="Yu H."/>
            <person name="Morgan-Lang C."/>
            <person name="Hatzenpichler R."/>
            <person name="Goudeau D."/>
            <person name="Malmstrom R."/>
            <person name="Brazelton W.J."/>
            <person name="Woyke T."/>
            <person name="Hallam S.J."/>
            <person name="Tyson G.W."/>
            <person name="Wegener G."/>
            <person name="Boetius A."/>
            <person name="Orphan V."/>
        </authorList>
    </citation>
    <scope>NUCLEOTIDE SEQUENCE</scope>
</reference>
<dbReference type="Pfam" id="PF01351">
    <property type="entry name" value="RNase_HII"/>
    <property type="match status" value="1"/>
</dbReference>
<feature type="domain" description="RNase H type-2" evidence="17">
    <location>
        <begin position="1"/>
        <end position="210"/>
    </location>
</feature>
<dbReference type="EMBL" id="MT630753">
    <property type="protein sequence ID" value="QNO42619.1"/>
    <property type="molecule type" value="Genomic_DNA"/>
</dbReference>
<feature type="binding site" evidence="14 15">
    <location>
        <position position="8"/>
    </location>
    <ligand>
        <name>a divalent metal cation</name>
        <dbReference type="ChEBI" id="CHEBI:60240"/>
    </ligand>
</feature>
<evidence type="ECO:0000313" key="20">
    <source>
        <dbReference type="EMBL" id="QNO42817.1"/>
    </source>
</evidence>
<keyword evidence="10 14" id="KW-0479">Metal-binding</keyword>
<dbReference type="EMBL" id="MT630631">
    <property type="protein sequence ID" value="QNO41384.1"/>
    <property type="molecule type" value="Genomic_DNA"/>
</dbReference>
<sequence>MLIAGVDEAGKGPVIGSMMIAGVAIDKDRMPELTRLGIKDSKLLTPMRRNYLAVKIKEVAKSFYVLEVSARQIDEFRKIMTMNQLMVICHAKVLTELKPDKAYLDAADVKEERFGREVKKKYGSSIEIIAKHKADTKYPLVAAASILAKTSRDRSVRELEKDIGVVLGSGYPSDPKTKKFLSKWFKEHNSFPDSVRHSWKTVENIRSQVI</sequence>
<dbReference type="AlphaFoldDB" id="A0A7G9Y050"/>
<dbReference type="HAMAP" id="MF_00052_A">
    <property type="entry name" value="RNase_HII_A"/>
    <property type="match status" value="1"/>
</dbReference>
<dbReference type="PANTHER" id="PTHR10954:SF23">
    <property type="entry name" value="RIBONUCLEASE"/>
    <property type="match status" value="1"/>
</dbReference>
<feature type="binding site" evidence="14 15">
    <location>
        <position position="7"/>
    </location>
    <ligand>
        <name>a divalent metal cation</name>
        <dbReference type="ChEBI" id="CHEBI:60240"/>
    </ligand>
</feature>
<evidence type="ECO:0000256" key="11">
    <source>
        <dbReference type="ARBA" id="ARBA00022759"/>
    </source>
</evidence>
<comment type="similarity">
    <text evidence="5 14 16">Belongs to the RNase HII family.</text>
</comment>
<dbReference type="InterPro" id="IPR012337">
    <property type="entry name" value="RNaseH-like_sf"/>
</dbReference>
<dbReference type="InterPro" id="IPR036397">
    <property type="entry name" value="RNaseH_sf"/>
</dbReference>
<protein>
    <recommendedName>
        <fullName evidence="7 14">Ribonuclease HII</fullName>
        <shortName evidence="14">RNase HII</shortName>
        <ecNumber evidence="6 14">3.1.26.4</ecNumber>
    </recommendedName>
</protein>
<dbReference type="FunFam" id="1.10.10.460:FF:000001">
    <property type="entry name" value="Ribonuclease"/>
    <property type="match status" value="1"/>
</dbReference>
<dbReference type="EMBL" id="MT630820">
    <property type="protein sequence ID" value="QNO43420.1"/>
    <property type="molecule type" value="Genomic_DNA"/>
</dbReference>
<evidence type="ECO:0000256" key="6">
    <source>
        <dbReference type="ARBA" id="ARBA00012180"/>
    </source>
</evidence>
<keyword evidence="8 14" id="KW-0963">Cytoplasm</keyword>
<dbReference type="Gene3D" id="3.30.420.10">
    <property type="entry name" value="Ribonuclease H-like superfamily/Ribonuclease H"/>
    <property type="match status" value="1"/>
</dbReference>
<proteinExistence type="inferred from homology"/>
<dbReference type="SUPFAM" id="SSF53098">
    <property type="entry name" value="Ribonuclease H-like"/>
    <property type="match status" value="1"/>
</dbReference>
<evidence type="ECO:0000313" key="21">
    <source>
        <dbReference type="EMBL" id="QNO43420.1"/>
    </source>
</evidence>
<keyword evidence="9 14" id="KW-0540">Nuclease</keyword>
<evidence type="ECO:0000313" key="18">
    <source>
        <dbReference type="EMBL" id="QNO41384.1"/>
    </source>
</evidence>
<organism evidence="18">
    <name type="scientific">Candidatus Methanogaster sp. ANME-2c ERB4</name>
    <dbReference type="NCBI Taxonomy" id="2759911"/>
    <lineage>
        <taxon>Archaea</taxon>
        <taxon>Methanobacteriati</taxon>
        <taxon>Methanobacteriota</taxon>
        <taxon>Stenosarchaea group</taxon>
        <taxon>Methanomicrobia</taxon>
        <taxon>Methanosarcinales</taxon>
        <taxon>ANME-2 cluster</taxon>
        <taxon>Candidatus Methanogasteraceae</taxon>
        <taxon>Candidatus Methanogaster</taxon>
    </lineage>
</organism>
<dbReference type="GO" id="GO:0005737">
    <property type="term" value="C:cytoplasm"/>
    <property type="evidence" value="ECO:0007669"/>
    <property type="project" value="UniProtKB-SubCell"/>
</dbReference>
<comment type="cofactor">
    <cofactor evidence="14 15">
        <name>Mn(2+)</name>
        <dbReference type="ChEBI" id="CHEBI:29035"/>
    </cofactor>
    <cofactor evidence="14 15">
        <name>Mg(2+)</name>
        <dbReference type="ChEBI" id="CHEBI:18420"/>
    </cofactor>
    <text evidence="14 15">Manganese or magnesium. Binds 1 divalent metal ion per monomer in the absence of substrate. May bind a second metal ion after substrate binding.</text>
</comment>
<comment type="function">
    <text evidence="3 14 16">Endonuclease that specifically degrades the RNA of RNA-DNA hybrids.</text>
</comment>
<evidence type="ECO:0000256" key="4">
    <source>
        <dbReference type="ARBA" id="ARBA00004496"/>
    </source>
</evidence>
<gene>
    <name evidence="14 18" type="primary">rnhB</name>
    <name evidence="21" type="ORF">DMENLBHA_00001</name>
    <name evidence="20" type="ORF">ENPLMBLH_00014</name>
    <name evidence="19" type="ORF">KPMFPNGI_00021</name>
    <name evidence="18" type="ORF">OODFJFAE_00001</name>
</gene>
<dbReference type="PANTHER" id="PTHR10954">
    <property type="entry name" value="RIBONUCLEASE H2 SUBUNIT A"/>
    <property type="match status" value="1"/>
</dbReference>
<dbReference type="GO" id="GO:0003723">
    <property type="term" value="F:RNA binding"/>
    <property type="evidence" value="ECO:0007669"/>
    <property type="project" value="UniProtKB-UniRule"/>
</dbReference>
<dbReference type="InterPro" id="IPR020787">
    <property type="entry name" value="RNase_HII_arc"/>
</dbReference>
<dbReference type="GO" id="GO:0043137">
    <property type="term" value="P:DNA replication, removal of RNA primer"/>
    <property type="evidence" value="ECO:0007669"/>
    <property type="project" value="TreeGrafter"/>
</dbReference>
<dbReference type="CDD" id="cd07180">
    <property type="entry name" value="RNase_HII_archaea_like"/>
    <property type="match status" value="1"/>
</dbReference>
<dbReference type="PROSITE" id="PS51975">
    <property type="entry name" value="RNASE_H_2"/>
    <property type="match status" value="1"/>
</dbReference>
<evidence type="ECO:0000256" key="8">
    <source>
        <dbReference type="ARBA" id="ARBA00022490"/>
    </source>
</evidence>
<evidence type="ECO:0000256" key="12">
    <source>
        <dbReference type="ARBA" id="ARBA00022801"/>
    </source>
</evidence>
<evidence type="ECO:0000256" key="13">
    <source>
        <dbReference type="ARBA" id="ARBA00023211"/>
    </source>
</evidence>
<dbReference type="InterPro" id="IPR024567">
    <property type="entry name" value="RNase_HII/HIII_dom"/>
</dbReference>
<evidence type="ECO:0000256" key="10">
    <source>
        <dbReference type="ARBA" id="ARBA00022723"/>
    </source>
</evidence>
<evidence type="ECO:0000313" key="19">
    <source>
        <dbReference type="EMBL" id="QNO42619.1"/>
    </source>
</evidence>
<name>A0A7G9Y050_9EURY</name>
<dbReference type="GO" id="GO:0032299">
    <property type="term" value="C:ribonuclease H2 complex"/>
    <property type="evidence" value="ECO:0007669"/>
    <property type="project" value="TreeGrafter"/>
</dbReference>
<dbReference type="InterPro" id="IPR004649">
    <property type="entry name" value="RNase_H2_suA"/>
</dbReference>
<accession>A0A7G9Y050</accession>
<comment type="catalytic activity">
    <reaction evidence="1 14 15 16">
        <text>Endonucleolytic cleavage to 5'-phosphomonoester.</text>
        <dbReference type="EC" id="3.1.26.4"/>
    </reaction>
</comment>
<evidence type="ECO:0000256" key="16">
    <source>
        <dbReference type="RuleBase" id="RU003515"/>
    </source>
</evidence>
<comment type="cofactor">
    <cofactor evidence="2">
        <name>Mg(2+)</name>
        <dbReference type="ChEBI" id="CHEBI:18420"/>
    </cofactor>
</comment>
<evidence type="ECO:0000256" key="2">
    <source>
        <dbReference type="ARBA" id="ARBA00001946"/>
    </source>
</evidence>
<comment type="subcellular location">
    <subcellularLocation>
        <location evidence="4 14">Cytoplasm</location>
    </subcellularLocation>
</comment>
<dbReference type="EC" id="3.1.26.4" evidence="6 14"/>
<evidence type="ECO:0000256" key="5">
    <source>
        <dbReference type="ARBA" id="ARBA00007383"/>
    </source>
</evidence>
<feature type="binding site" evidence="14 15">
    <location>
        <position position="105"/>
    </location>
    <ligand>
        <name>a divalent metal cation</name>
        <dbReference type="ChEBI" id="CHEBI:60240"/>
    </ligand>
</feature>
<keyword evidence="13 14" id="KW-0464">Manganese</keyword>
<keyword evidence="12 14" id="KW-0378">Hydrolase</keyword>
<dbReference type="NCBIfam" id="TIGR00729">
    <property type="entry name" value="ribonuclease HII"/>
    <property type="match status" value="1"/>
</dbReference>
<dbReference type="GO" id="GO:0030145">
    <property type="term" value="F:manganese ion binding"/>
    <property type="evidence" value="ECO:0007669"/>
    <property type="project" value="UniProtKB-UniRule"/>
</dbReference>
<evidence type="ECO:0000259" key="17">
    <source>
        <dbReference type="PROSITE" id="PS51975"/>
    </source>
</evidence>
<dbReference type="GO" id="GO:0004523">
    <property type="term" value="F:RNA-DNA hybrid ribonuclease activity"/>
    <property type="evidence" value="ECO:0007669"/>
    <property type="project" value="UniProtKB-UniRule"/>
</dbReference>
<evidence type="ECO:0000256" key="1">
    <source>
        <dbReference type="ARBA" id="ARBA00000077"/>
    </source>
</evidence>
<dbReference type="EMBL" id="MT630769">
    <property type="protein sequence ID" value="QNO42817.1"/>
    <property type="molecule type" value="Genomic_DNA"/>
</dbReference>
<evidence type="ECO:0000256" key="7">
    <source>
        <dbReference type="ARBA" id="ARBA00019179"/>
    </source>
</evidence>
<evidence type="ECO:0000256" key="14">
    <source>
        <dbReference type="HAMAP-Rule" id="MF_00052"/>
    </source>
</evidence>
<dbReference type="InterPro" id="IPR001352">
    <property type="entry name" value="RNase_HII/HIII"/>
</dbReference>
<evidence type="ECO:0000256" key="15">
    <source>
        <dbReference type="PROSITE-ProRule" id="PRU01319"/>
    </source>
</evidence>
<dbReference type="InterPro" id="IPR023160">
    <property type="entry name" value="RNase_HII_hlx-loop-hlx_cap_dom"/>
</dbReference>